<organism evidence="2 3">
    <name type="scientific">Gryllotalpicola reticulitermitis</name>
    <dbReference type="NCBI Taxonomy" id="1184153"/>
    <lineage>
        <taxon>Bacteria</taxon>
        <taxon>Bacillati</taxon>
        <taxon>Actinomycetota</taxon>
        <taxon>Actinomycetes</taxon>
        <taxon>Micrococcales</taxon>
        <taxon>Microbacteriaceae</taxon>
        <taxon>Gryllotalpicola</taxon>
    </lineage>
</organism>
<comment type="caution">
    <text evidence="2">The sequence shown here is derived from an EMBL/GenBank/DDBJ whole genome shotgun (WGS) entry which is preliminary data.</text>
</comment>
<gene>
    <name evidence="2" type="ORF">ACFOYW_17450</name>
</gene>
<dbReference type="Proteomes" id="UP001595900">
    <property type="component" value="Unassembled WGS sequence"/>
</dbReference>
<sequence length="186" mass="20681">MTSSNAPTCDVRDCGSPAAPGAPFALCPGHLALAADWVGQQLGVENVLPSPCVACGARLGIRYPSGWLCAVCEWVYGTSPDEDLPRPRVDVVYYIRFKDRMKIGTTSNLRQRMSQLWHEELLAIEPGGRDRERARHSQFSAQRLESSEWFSLSPELLAHVDTLRRGIDDPWALYARWLSEAIAARA</sequence>
<name>A0ABV8QCF4_9MICO</name>
<evidence type="ECO:0000313" key="2">
    <source>
        <dbReference type="EMBL" id="MFC4245157.1"/>
    </source>
</evidence>
<evidence type="ECO:0000259" key="1">
    <source>
        <dbReference type="SMART" id="SM00974"/>
    </source>
</evidence>
<accession>A0ABV8QCF4</accession>
<dbReference type="EMBL" id="JBHSCN010000021">
    <property type="protein sequence ID" value="MFC4245157.1"/>
    <property type="molecule type" value="Genomic_DNA"/>
</dbReference>
<dbReference type="SMART" id="SM00974">
    <property type="entry name" value="T5orf172"/>
    <property type="match status" value="1"/>
</dbReference>
<protein>
    <submittedName>
        <fullName evidence="2">GIY-YIG nuclease family protein</fullName>
    </submittedName>
</protein>
<dbReference type="RefSeq" id="WP_390231995.1">
    <property type="nucleotide sequence ID" value="NZ_JBHSCN010000021.1"/>
</dbReference>
<proteinExistence type="predicted"/>
<keyword evidence="3" id="KW-1185">Reference proteome</keyword>
<reference evidence="3" key="1">
    <citation type="journal article" date="2019" name="Int. J. Syst. Evol. Microbiol.">
        <title>The Global Catalogue of Microorganisms (GCM) 10K type strain sequencing project: providing services to taxonomists for standard genome sequencing and annotation.</title>
        <authorList>
            <consortium name="The Broad Institute Genomics Platform"/>
            <consortium name="The Broad Institute Genome Sequencing Center for Infectious Disease"/>
            <person name="Wu L."/>
            <person name="Ma J."/>
        </authorList>
    </citation>
    <scope>NUCLEOTIDE SEQUENCE [LARGE SCALE GENOMIC DNA]</scope>
    <source>
        <strain evidence="3">CGMCC 1.10363</strain>
    </source>
</reference>
<feature type="domain" description="Bacteriophage T5 Orf172 DNA-binding" evidence="1">
    <location>
        <begin position="95"/>
        <end position="163"/>
    </location>
</feature>
<dbReference type="InterPro" id="IPR018306">
    <property type="entry name" value="Phage_T5_Orf172_DNA-bd"/>
</dbReference>
<evidence type="ECO:0000313" key="3">
    <source>
        <dbReference type="Proteomes" id="UP001595900"/>
    </source>
</evidence>
<dbReference type="Pfam" id="PF13455">
    <property type="entry name" value="MUG113"/>
    <property type="match status" value="1"/>
</dbReference>